<keyword evidence="10" id="KW-1185">Reference proteome</keyword>
<dbReference type="InterPro" id="IPR043131">
    <property type="entry name" value="BCAT-like_N"/>
</dbReference>
<dbReference type="PANTHER" id="PTHR42743">
    <property type="entry name" value="AMINO-ACID AMINOTRANSFERASE"/>
    <property type="match status" value="1"/>
</dbReference>
<dbReference type="InterPro" id="IPR043132">
    <property type="entry name" value="BCAT-like_C"/>
</dbReference>
<comment type="catalytic activity">
    <reaction evidence="8">
        <text>L-leucine + 2-oxoglutarate = 4-methyl-2-oxopentanoate + L-glutamate</text>
        <dbReference type="Rhea" id="RHEA:18321"/>
        <dbReference type="ChEBI" id="CHEBI:16810"/>
        <dbReference type="ChEBI" id="CHEBI:17865"/>
        <dbReference type="ChEBI" id="CHEBI:29985"/>
        <dbReference type="ChEBI" id="CHEBI:57427"/>
        <dbReference type="EC" id="2.6.1.42"/>
    </reaction>
</comment>
<reference evidence="9" key="1">
    <citation type="submission" date="2023-06" db="EMBL/GenBank/DDBJ databases">
        <title>Robiginitalea aurantiacus sp. nov. and Algoriphagus sediminis sp. nov., isolated from coastal sediment.</title>
        <authorList>
            <person name="Zhou Z.Y."/>
            <person name="An J."/>
            <person name="Jia Y.W."/>
            <person name="Du Z.J."/>
        </authorList>
    </citation>
    <scope>NUCLEOTIDE SEQUENCE</scope>
    <source>
        <strain evidence="9">M39</strain>
    </source>
</reference>
<evidence type="ECO:0000256" key="2">
    <source>
        <dbReference type="ARBA" id="ARBA00004931"/>
    </source>
</evidence>
<dbReference type="RefSeq" id="WP_289725573.1">
    <property type="nucleotide sequence ID" value="NZ_JAUDUY010000006.1"/>
</dbReference>
<dbReference type="SUPFAM" id="SSF56752">
    <property type="entry name" value="D-aminoacid aminotransferase-like PLP-dependent enzymes"/>
    <property type="match status" value="1"/>
</dbReference>
<keyword evidence="9" id="KW-0808">Transferase</keyword>
<dbReference type="EMBL" id="JAUDUY010000006">
    <property type="protein sequence ID" value="MDM9632208.1"/>
    <property type="molecule type" value="Genomic_DNA"/>
</dbReference>
<gene>
    <name evidence="9" type="ORF">QU605_12040</name>
</gene>
<comment type="similarity">
    <text evidence="4">Belongs to the class-IV pyridoxal-phosphate-dependent aminotransferase family.</text>
</comment>
<dbReference type="Gene3D" id="3.20.10.10">
    <property type="entry name" value="D-amino Acid Aminotransferase, subunit A, domain 2"/>
    <property type="match status" value="1"/>
</dbReference>
<comment type="pathway">
    <text evidence="2">Amino-acid biosynthesis; L-valine biosynthesis; L-valine from pyruvate: step 4/4.</text>
</comment>
<name>A0ABT7WH05_9FLAO</name>
<comment type="caution">
    <text evidence="9">The sequence shown here is derived from an EMBL/GenBank/DDBJ whole genome shotgun (WGS) entry which is preliminary data.</text>
</comment>
<protein>
    <recommendedName>
        <fullName evidence="5">branched-chain-amino-acid transaminase</fullName>
        <ecNumber evidence="5">2.6.1.42</ecNumber>
    </recommendedName>
</protein>
<evidence type="ECO:0000256" key="8">
    <source>
        <dbReference type="ARBA" id="ARBA00049229"/>
    </source>
</evidence>
<dbReference type="InterPro" id="IPR036038">
    <property type="entry name" value="Aminotransferase-like"/>
</dbReference>
<evidence type="ECO:0000256" key="5">
    <source>
        <dbReference type="ARBA" id="ARBA00013053"/>
    </source>
</evidence>
<keyword evidence="9" id="KW-0032">Aminotransferase</keyword>
<evidence type="ECO:0000256" key="7">
    <source>
        <dbReference type="ARBA" id="ARBA00048798"/>
    </source>
</evidence>
<evidence type="ECO:0000256" key="6">
    <source>
        <dbReference type="ARBA" id="ARBA00048212"/>
    </source>
</evidence>
<dbReference type="Pfam" id="PF01063">
    <property type="entry name" value="Aminotran_4"/>
    <property type="match status" value="1"/>
</dbReference>
<proteinExistence type="inferred from homology"/>
<evidence type="ECO:0000256" key="1">
    <source>
        <dbReference type="ARBA" id="ARBA00004824"/>
    </source>
</evidence>
<dbReference type="EC" id="2.6.1.42" evidence="5"/>
<evidence type="ECO:0000256" key="4">
    <source>
        <dbReference type="ARBA" id="ARBA00009320"/>
    </source>
</evidence>
<comment type="catalytic activity">
    <reaction evidence="7">
        <text>L-isoleucine + 2-oxoglutarate = (S)-3-methyl-2-oxopentanoate + L-glutamate</text>
        <dbReference type="Rhea" id="RHEA:24801"/>
        <dbReference type="ChEBI" id="CHEBI:16810"/>
        <dbReference type="ChEBI" id="CHEBI:29985"/>
        <dbReference type="ChEBI" id="CHEBI:35146"/>
        <dbReference type="ChEBI" id="CHEBI:58045"/>
        <dbReference type="EC" id="2.6.1.42"/>
    </reaction>
</comment>
<evidence type="ECO:0000256" key="3">
    <source>
        <dbReference type="ARBA" id="ARBA00005072"/>
    </source>
</evidence>
<accession>A0ABT7WH05</accession>
<dbReference type="InterPro" id="IPR001544">
    <property type="entry name" value="Aminotrans_IV"/>
</dbReference>
<organism evidence="9 10">
    <name type="scientific">Robiginitalea aurantiaca</name>
    <dbReference type="NCBI Taxonomy" id="3056915"/>
    <lineage>
        <taxon>Bacteria</taxon>
        <taxon>Pseudomonadati</taxon>
        <taxon>Bacteroidota</taxon>
        <taxon>Flavobacteriia</taxon>
        <taxon>Flavobacteriales</taxon>
        <taxon>Flavobacteriaceae</taxon>
        <taxon>Robiginitalea</taxon>
    </lineage>
</organism>
<dbReference type="Proteomes" id="UP001174839">
    <property type="component" value="Unassembled WGS sequence"/>
</dbReference>
<dbReference type="InterPro" id="IPR050571">
    <property type="entry name" value="Class-IV_PLP-Dep_Aminotrnsfr"/>
</dbReference>
<evidence type="ECO:0000313" key="9">
    <source>
        <dbReference type="EMBL" id="MDM9632208.1"/>
    </source>
</evidence>
<evidence type="ECO:0000313" key="10">
    <source>
        <dbReference type="Proteomes" id="UP001174839"/>
    </source>
</evidence>
<comment type="pathway">
    <text evidence="3">Amino-acid biosynthesis; L-leucine biosynthesis; L-leucine from 3-methyl-2-oxobutanoate: step 4/4.</text>
</comment>
<dbReference type="PANTHER" id="PTHR42743:SF11">
    <property type="entry name" value="AMINODEOXYCHORISMATE LYASE"/>
    <property type="match status" value="1"/>
</dbReference>
<dbReference type="Gene3D" id="3.30.470.10">
    <property type="match status" value="1"/>
</dbReference>
<comment type="catalytic activity">
    <reaction evidence="6">
        <text>L-valine + 2-oxoglutarate = 3-methyl-2-oxobutanoate + L-glutamate</text>
        <dbReference type="Rhea" id="RHEA:24813"/>
        <dbReference type="ChEBI" id="CHEBI:11851"/>
        <dbReference type="ChEBI" id="CHEBI:16810"/>
        <dbReference type="ChEBI" id="CHEBI:29985"/>
        <dbReference type="ChEBI" id="CHEBI:57762"/>
        <dbReference type="EC" id="2.6.1.42"/>
    </reaction>
</comment>
<sequence>MVNFNGDLLPDSSHFLNHKNRGLQFGDALSERIRYTGRTLLFWEEHYFRLMASMRQLRMEIPMEFTLEHLEEEILKTIEASGRAGDPNEISVTVFRAEGTGLLPDTLLVSFIIDVAPLSKAEYTLKTPGLKADLFKDYYVQADGLSRLPHNSKLPLVLASIFARENGYGTCLILNHRKEIALGLHGNLFYRKGTEIKTPPLSNGCPDGILRKFLLKQSWENTPYQLTEADISPFELQQADELFMTDISTGITAIGQYRKAQYTLEAALFTSKMINEFVRSAD</sequence>
<comment type="pathway">
    <text evidence="1">Amino-acid biosynthesis; L-isoleucine biosynthesis; L-isoleucine from 2-oxobutanoate: step 4/4.</text>
</comment>
<dbReference type="GO" id="GO:0008483">
    <property type="term" value="F:transaminase activity"/>
    <property type="evidence" value="ECO:0007669"/>
    <property type="project" value="UniProtKB-KW"/>
</dbReference>